<evidence type="ECO:0000313" key="8">
    <source>
        <dbReference type="Proteomes" id="UP000245999"/>
    </source>
</evidence>
<comment type="similarity">
    <text evidence="5">Belongs to the complex I subunit 1 family.</text>
</comment>
<evidence type="ECO:0000256" key="4">
    <source>
        <dbReference type="ARBA" id="ARBA00023136"/>
    </source>
</evidence>
<feature type="transmembrane region" description="Helical" evidence="6">
    <location>
        <begin position="90"/>
        <end position="116"/>
    </location>
</feature>
<keyword evidence="8" id="KW-1185">Reference proteome</keyword>
<sequence length="303" mass="32676">MENNNTLPTTLLVGLLFAGGVYALAVLEYWSVAGRLAWARPVRLALKLLAREEIKPRQRDAVFYETAPVLLLAAGTLAAAVLPWSASTPLLSLATGALFVNAAFAYAMVALVLGGWSSNGAYAMIGGWRFLGQLLAYSMPMVMALTATVMRAESMVPVQIVLSQRGLWNIVYQPVGFGLFYLAALALAFLPPFDLPVAAGELAGGAWADFTGARRLVLRLGRLSLVMSLAVTITVFYLGGWQGPGLPGVVWTLLKTLLVAASFFGVGHYVSRVRYDLLLEWSWKYATPAALLNILWVGILLLL</sequence>
<dbReference type="PANTHER" id="PTHR11432">
    <property type="entry name" value="NADH DEHYDROGENASE SUBUNIT 1"/>
    <property type="match status" value="1"/>
</dbReference>
<evidence type="ECO:0000256" key="5">
    <source>
        <dbReference type="RuleBase" id="RU000471"/>
    </source>
</evidence>
<dbReference type="AlphaFoldDB" id="A0A2Z3GFC1"/>
<feature type="transmembrane region" description="Helical" evidence="6">
    <location>
        <begin position="128"/>
        <end position="150"/>
    </location>
</feature>
<proteinExistence type="inferred from homology"/>
<dbReference type="GO" id="GO:0009060">
    <property type="term" value="P:aerobic respiration"/>
    <property type="evidence" value="ECO:0007669"/>
    <property type="project" value="TreeGrafter"/>
</dbReference>
<protein>
    <submittedName>
        <fullName evidence="7">NADH-quinone oxidoreductase subunit H</fullName>
    </submittedName>
</protein>
<reference evidence="8" key="1">
    <citation type="submission" date="2018-04" db="EMBL/GenBank/DDBJ databases">
        <title>Complete genome of Antarctic heterotrophic bacterium Hymenobacter nivis.</title>
        <authorList>
            <person name="Terashima M."/>
        </authorList>
    </citation>
    <scope>NUCLEOTIDE SEQUENCE [LARGE SCALE GENOMIC DNA]</scope>
    <source>
        <strain evidence="8">NBRC 111535</strain>
    </source>
</reference>
<keyword evidence="2 5" id="KW-0812">Transmembrane</keyword>
<dbReference type="RefSeq" id="WP_109655372.1">
    <property type="nucleotide sequence ID" value="NZ_CP029145.1"/>
</dbReference>
<feature type="transmembrane region" description="Helical" evidence="6">
    <location>
        <begin position="61"/>
        <end position="84"/>
    </location>
</feature>
<evidence type="ECO:0000256" key="1">
    <source>
        <dbReference type="ARBA" id="ARBA00004141"/>
    </source>
</evidence>
<dbReference type="PANTHER" id="PTHR11432:SF3">
    <property type="entry name" value="NADH-UBIQUINONE OXIDOREDUCTASE CHAIN 1"/>
    <property type="match status" value="1"/>
</dbReference>
<evidence type="ECO:0000256" key="3">
    <source>
        <dbReference type="ARBA" id="ARBA00022989"/>
    </source>
</evidence>
<evidence type="ECO:0000256" key="6">
    <source>
        <dbReference type="SAM" id="Phobius"/>
    </source>
</evidence>
<feature type="transmembrane region" description="Helical" evidence="6">
    <location>
        <begin position="223"/>
        <end position="243"/>
    </location>
</feature>
<feature type="transmembrane region" description="Helical" evidence="6">
    <location>
        <begin position="249"/>
        <end position="270"/>
    </location>
</feature>
<dbReference type="InterPro" id="IPR001694">
    <property type="entry name" value="NADH_UbQ_OxRdtase_su1/FPO"/>
</dbReference>
<feature type="transmembrane region" description="Helical" evidence="6">
    <location>
        <begin position="282"/>
        <end position="302"/>
    </location>
</feature>
<dbReference type="KEGG" id="hnv:DDQ68_05275"/>
<dbReference type="Pfam" id="PF00146">
    <property type="entry name" value="NADHdh"/>
    <property type="match status" value="1"/>
</dbReference>
<keyword evidence="3 6" id="KW-1133">Transmembrane helix</keyword>
<dbReference type="Proteomes" id="UP000245999">
    <property type="component" value="Chromosome"/>
</dbReference>
<organism evidence="7 8">
    <name type="scientific">Hymenobacter nivis</name>
    <dbReference type="NCBI Taxonomy" id="1850093"/>
    <lineage>
        <taxon>Bacteria</taxon>
        <taxon>Pseudomonadati</taxon>
        <taxon>Bacteroidota</taxon>
        <taxon>Cytophagia</taxon>
        <taxon>Cytophagales</taxon>
        <taxon>Hymenobacteraceae</taxon>
        <taxon>Hymenobacter</taxon>
    </lineage>
</organism>
<dbReference type="GO" id="GO:0005886">
    <property type="term" value="C:plasma membrane"/>
    <property type="evidence" value="ECO:0007669"/>
    <property type="project" value="UniProtKB-SubCell"/>
</dbReference>
<name>A0A2Z3GFC1_9BACT</name>
<comment type="subcellular location">
    <subcellularLocation>
        <location evidence="5">Cell membrane</location>
        <topology evidence="5">Multi-pass membrane protein</topology>
    </subcellularLocation>
    <subcellularLocation>
        <location evidence="1">Membrane</location>
        <topology evidence="1">Multi-pass membrane protein</topology>
    </subcellularLocation>
</comment>
<dbReference type="OrthoDB" id="9803734at2"/>
<evidence type="ECO:0000313" key="7">
    <source>
        <dbReference type="EMBL" id="AWM32253.1"/>
    </source>
</evidence>
<accession>A0A2Z3GFC1</accession>
<dbReference type="EMBL" id="CP029145">
    <property type="protein sequence ID" value="AWM32253.1"/>
    <property type="molecule type" value="Genomic_DNA"/>
</dbReference>
<feature type="transmembrane region" description="Helical" evidence="6">
    <location>
        <begin position="12"/>
        <end position="30"/>
    </location>
</feature>
<gene>
    <name evidence="7" type="ORF">DDQ68_05275</name>
</gene>
<evidence type="ECO:0000256" key="2">
    <source>
        <dbReference type="ARBA" id="ARBA00022692"/>
    </source>
</evidence>
<keyword evidence="4 6" id="KW-0472">Membrane</keyword>
<keyword evidence="5" id="KW-0520">NAD</keyword>
<dbReference type="GO" id="GO:0003954">
    <property type="term" value="F:NADH dehydrogenase activity"/>
    <property type="evidence" value="ECO:0007669"/>
    <property type="project" value="TreeGrafter"/>
</dbReference>
<feature type="transmembrane region" description="Helical" evidence="6">
    <location>
        <begin position="170"/>
        <end position="190"/>
    </location>
</feature>